<protein>
    <submittedName>
        <fullName evidence="1">Uncharacterized protein</fullName>
    </submittedName>
</protein>
<dbReference type="EMBL" id="AK404559">
    <property type="protein sequence ID" value="BAM20233.1"/>
    <property type="molecule type" value="mRNA"/>
</dbReference>
<proteinExistence type="evidence at transcript level"/>
<name>I4DQP3_PAPXU</name>
<dbReference type="AlphaFoldDB" id="I4DQP3"/>
<sequence>MSPVKIDTRQRRRRRTATTVSCFDIFFYLHAKETMPLDCFYEILNYNMISSDF</sequence>
<organism evidence="1">
    <name type="scientific">Papilio xuthus</name>
    <name type="common">Asian swallowtail butterfly</name>
    <dbReference type="NCBI Taxonomy" id="66420"/>
    <lineage>
        <taxon>Eukaryota</taxon>
        <taxon>Metazoa</taxon>
        <taxon>Ecdysozoa</taxon>
        <taxon>Arthropoda</taxon>
        <taxon>Hexapoda</taxon>
        <taxon>Insecta</taxon>
        <taxon>Pterygota</taxon>
        <taxon>Neoptera</taxon>
        <taxon>Endopterygota</taxon>
        <taxon>Lepidoptera</taxon>
        <taxon>Glossata</taxon>
        <taxon>Ditrysia</taxon>
        <taxon>Papilionoidea</taxon>
        <taxon>Papilionidae</taxon>
        <taxon>Papilioninae</taxon>
        <taxon>Papilio</taxon>
    </lineage>
</organism>
<evidence type="ECO:0000313" key="1">
    <source>
        <dbReference type="EMBL" id="BAM20233.1"/>
    </source>
</evidence>
<reference evidence="1" key="1">
    <citation type="journal article" date="2012" name="BMC Biol.">
        <title>Comprehensive microarray-based analysis for stage-specific larval camouflage pattern-associated genes in the swallowtail butterfly, Papilio xuthus.</title>
        <authorList>
            <person name="Futahashi R."/>
            <person name="Shirataki H."/>
            <person name="Narita T."/>
            <person name="Mita K."/>
            <person name="Fujiwara H."/>
        </authorList>
    </citation>
    <scope>NUCLEOTIDE SEQUENCE</scope>
    <source>
        <tissue evidence="1">Epidermis</tissue>
    </source>
</reference>
<accession>I4DQP3</accession>